<dbReference type="GO" id="GO:0005737">
    <property type="term" value="C:cytoplasm"/>
    <property type="evidence" value="ECO:0007669"/>
    <property type="project" value="TreeGrafter"/>
</dbReference>
<dbReference type="CDD" id="cd19499">
    <property type="entry name" value="RecA-like_ClpB_Hsp104-like"/>
    <property type="match status" value="1"/>
</dbReference>
<evidence type="ECO:0000256" key="1">
    <source>
        <dbReference type="ARBA" id="ARBA00022741"/>
    </source>
</evidence>
<accession>A0A1Y2JZJ4</accession>
<dbReference type="Proteomes" id="UP000194003">
    <property type="component" value="Unassembled WGS sequence"/>
</dbReference>
<dbReference type="InterPro" id="IPR027417">
    <property type="entry name" value="P-loop_NTPase"/>
</dbReference>
<dbReference type="InterPro" id="IPR003959">
    <property type="entry name" value="ATPase_AAA_core"/>
</dbReference>
<organism evidence="5 6">
    <name type="scientific">Magnetofaba australis IT-1</name>
    <dbReference type="NCBI Taxonomy" id="1434232"/>
    <lineage>
        <taxon>Bacteria</taxon>
        <taxon>Pseudomonadati</taxon>
        <taxon>Pseudomonadota</taxon>
        <taxon>Magnetococcia</taxon>
        <taxon>Magnetococcales</taxon>
        <taxon>Magnetococcaceae</taxon>
        <taxon>Magnetofaba</taxon>
    </lineage>
</organism>
<keyword evidence="6" id="KW-1185">Reference proteome</keyword>
<dbReference type="STRING" id="1434232.MAIT1_00837"/>
<evidence type="ECO:0000313" key="6">
    <source>
        <dbReference type="Proteomes" id="UP000194003"/>
    </source>
</evidence>
<protein>
    <submittedName>
        <fullName evidence="5">Putative chaperone</fullName>
    </submittedName>
</protein>
<dbReference type="SUPFAM" id="SSF52540">
    <property type="entry name" value="P-loop containing nucleoside triphosphate hydrolases"/>
    <property type="match status" value="1"/>
</dbReference>
<feature type="region of interest" description="Disordered" evidence="3">
    <location>
        <begin position="95"/>
        <end position="130"/>
    </location>
</feature>
<comment type="caution">
    <text evidence="5">The sequence shown here is derived from an EMBL/GenBank/DDBJ whole genome shotgun (WGS) entry which is preliminary data.</text>
</comment>
<dbReference type="PRINTS" id="PR00300">
    <property type="entry name" value="CLPPROTEASEA"/>
</dbReference>
<evidence type="ECO:0000256" key="2">
    <source>
        <dbReference type="ARBA" id="ARBA00022840"/>
    </source>
</evidence>
<dbReference type="GO" id="GO:0016887">
    <property type="term" value="F:ATP hydrolysis activity"/>
    <property type="evidence" value="ECO:0007669"/>
    <property type="project" value="InterPro"/>
</dbReference>
<dbReference type="InterPro" id="IPR001270">
    <property type="entry name" value="ClpA/B"/>
</dbReference>
<evidence type="ECO:0000259" key="4">
    <source>
        <dbReference type="SMART" id="SM00382"/>
    </source>
</evidence>
<dbReference type="SMART" id="SM00382">
    <property type="entry name" value="AAA"/>
    <property type="match status" value="1"/>
</dbReference>
<dbReference type="PANTHER" id="PTHR11638">
    <property type="entry name" value="ATP-DEPENDENT CLP PROTEASE"/>
    <property type="match status" value="1"/>
</dbReference>
<dbReference type="Pfam" id="PF07724">
    <property type="entry name" value="AAA_2"/>
    <property type="match status" value="1"/>
</dbReference>
<keyword evidence="2" id="KW-0067">ATP-binding</keyword>
<dbReference type="GO" id="GO:0005524">
    <property type="term" value="F:ATP binding"/>
    <property type="evidence" value="ECO:0007669"/>
    <property type="project" value="UniProtKB-KW"/>
</dbReference>
<reference evidence="5 6" key="1">
    <citation type="journal article" date="2016" name="BMC Genomics">
        <title>Combined genomic and structural analyses of a cultured magnetotactic bacterium reveals its niche adaptation to a dynamic environment.</title>
        <authorList>
            <person name="Araujo A.C."/>
            <person name="Morillo V."/>
            <person name="Cypriano J."/>
            <person name="Teixeira L.C."/>
            <person name="Leao P."/>
            <person name="Lyra S."/>
            <person name="Almeida L.G."/>
            <person name="Bazylinski D.A."/>
            <person name="Vasconcellos A.T."/>
            <person name="Abreu F."/>
            <person name="Lins U."/>
        </authorList>
    </citation>
    <scope>NUCLEOTIDE SEQUENCE [LARGE SCALE GENOMIC DNA]</scope>
    <source>
        <strain evidence="5 6">IT-1</strain>
    </source>
</reference>
<keyword evidence="1" id="KW-0547">Nucleotide-binding</keyword>
<feature type="compositionally biased region" description="Low complexity" evidence="3">
    <location>
        <begin position="110"/>
        <end position="120"/>
    </location>
</feature>
<evidence type="ECO:0000313" key="5">
    <source>
        <dbReference type="EMBL" id="OSM00340.1"/>
    </source>
</evidence>
<dbReference type="RefSeq" id="WP_085446942.1">
    <property type="nucleotide sequence ID" value="NZ_LVJN01000021.1"/>
</dbReference>
<dbReference type="InterPro" id="IPR050130">
    <property type="entry name" value="ClpA_ClpB"/>
</dbReference>
<name>A0A1Y2JZJ4_9PROT</name>
<dbReference type="GO" id="GO:0034605">
    <property type="term" value="P:cellular response to heat"/>
    <property type="evidence" value="ECO:0007669"/>
    <property type="project" value="TreeGrafter"/>
</dbReference>
<dbReference type="Gene3D" id="3.40.50.300">
    <property type="entry name" value="P-loop containing nucleotide triphosphate hydrolases"/>
    <property type="match status" value="1"/>
</dbReference>
<dbReference type="AlphaFoldDB" id="A0A1Y2JZJ4"/>
<feature type="domain" description="AAA+ ATPase" evidence="4">
    <location>
        <begin position="365"/>
        <end position="521"/>
    </location>
</feature>
<proteinExistence type="predicted"/>
<sequence>MIVINGDSPRWQKELARFIPLKGMIFLHGNVLDLVSYGVKRDGAEGETRWVTGNLSGFLQRFMLDQGYQIVGLHDSVDGLQYSDSWMAEAVKRIGQGKEPPAREEETETHAAQQSAAAASGPRKPLSFGAAPRADKHHLAGAMNALRPVLANNVTSAVFIFDNASRLFSANDGGSGVGLDVFTRLLKATLESREAIDGDTRRNNLCIVVCDKLNDLPAFLYVDNPRTRAIHIDKPDSEARERFIRSAYRAFHSEQADAKQPSDELVSRFTVSTEGMAYYELMSLVALSREERIPVESISDLTKQFKYGVKVSAWDTLDRERLRQAPALIGRRVKGQEVAMARVLDIIRRARVGLSLDTGGGNQRPRGVLFFAGPTGVGKTEMAKGLAELLFGSEERLLRFDMSEYSAAHADQRLLGAPPGYVGYEQGGQLTGALQKNPFSVVLFDEIEKAHPSIFDKFLQILDDGRLTDGKGETTYFSECIIIFTSNLGVMSPSTGADGESGQSAPLLFSSGAQVEENQMVTPQMPYSLVRESILQAIRDHFNLKLGRPELLNRIGDNFVVFDFIRPPLDEEILDMLLARAQQVLSREQGIDLTIAEAVRAQLITLARGNLQHGGRGIRNMLDSALINPLARWLFEFGMEARGGFELIELRDHGEAAPYRFETVLERRA</sequence>
<dbReference type="PANTHER" id="PTHR11638:SF18">
    <property type="entry name" value="HEAT SHOCK PROTEIN 104"/>
    <property type="match status" value="1"/>
</dbReference>
<gene>
    <name evidence="5" type="ORF">MAIT1_00837</name>
</gene>
<evidence type="ECO:0000256" key="3">
    <source>
        <dbReference type="SAM" id="MobiDB-lite"/>
    </source>
</evidence>
<dbReference type="EMBL" id="LVJN01000021">
    <property type="protein sequence ID" value="OSM00340.1"/>
    <property type="molecule type" value="Genomic_DNA"/>
</dbReference>
<dbReference type="OrthoDB" id="9803641at2"/>
<dbReference type="InterPro" id="IPR003593">
    <property type="entry name" value="AAA+_ATPase"/>
</dbReference>